<feature type="domain" description="Phosphoadenosine phosphosulphate reductase" evidence="1">
    <location>
        <begin position="5"/>
        <end position="99"/>
    </location>
</feature>
<dbReference type="Pfam" id="PF01507">
    <property type="entry name" value="PAPS_reduct"/>
    <property type="match status" value="1"/>
</dbReference>
<dbReference type="PANTHER" id="PTHR43196:SF2">
    <property type="entry name" value="PHOSPHOADENOSINE PHOSPHOSULFATE REDUCTASE"/>
    <property type="match status" value="1"/>
</dbReference>
<dbReference type="SUPFAM" id="SSF52402">
    <property type="entry name" value="Adenine nucleotide alpha hydrolases-like"/>
    <property type="match status" value="1"/>
</dbReference>
<dbReference type="PANTHER" id="PTHR43196">
    <property type="entry name" value="SULFATE ADENYLYLTRANSFERASE SUBUNIT 2"/>
    <property type="match status" value="1"/>
</dbReference>
<dbReference type="RefSeq" id="WP_064538753.1">
    <property type="nucleotide sequence ID" value="NZ_LWSU01000067.1"/>
</dbReference>
<dbReference type="AlphaFoldDB" id="A0A199P6R1"/>
<comment type="caution">
    <text evidence="2">The sequence shown here is derived from an EMBL/GenBank/DDBJ whole genome shotgun (WGS) entry which is preliminary data.</text>
</comment>
<evidence type="ECO:0000313" key="3">
    <source>
        <dbReference type="Proteomes" id="UP000093858"/>
    </source>
</evidence>
<sequence>MTERHVLGLSGGKDSAALAVYMRLHHPELDIQYFFTDTGKELKEVHEFLGKLEGFLGRPIQRLNPDRDFDFWLREYGNFLPSPRTRWCTRQLKLAPFRDWIKPWLAAGDTVHSYVAIRADEPHREGYDSGHDNLTVHLPFRPAAVDHAGVIELLEGAGIGLPRYYDWRSRSGCTFCFFQQKIEWVRLKERHPEAFEEAKRYEKNALEHGSPFTWSDRESLSELEQPERIAAIEKEHERRKARARARVKPNPLRPAGCQPEGLEFEEAFSASKACLVCHK</sequence>
<proteinExistence type="predicted"/>
<evidence type="ECO:0000313" key="2">
    <source>
        <dbReference type="EMBL" id="OAX56696.1"/>
    </source>
</evidence>
<name>A0A199P6R1_9XANT</name>
<dbReference type="InterPro" id="IPR002500">
    <property type="entry name" value="PAPS_reduct_dom"/>
</dbReference>
<dbReference type="GO" id="GO:0003824">
    <property type="term" value="F:catalytic activity"/>
    <property type="evidence" value="ECO:0007669"/>
    <property type="project" value="InterPro"/>
</dbReference>
<dbReference type="Proteomes" id="UP000093858">
    <property type="component" value="Unassembled WGS sequence"/>
</dbReference>
<evidence type="ECO:0000259" key="1">
    <source>
        <dbReference type="Pfam" id="PF01507"/>
    </source>
</evidence>
<protein>
    <recommendedName>
        <fullName evidence="1">Phosphoadenosine phosphosulphate reductase domain-containing protein</fullName>
    </recommendedName>
</protein>
<dbReference type="InterPro" id="IPR014729">
    <property type="entry name" value="Rossmann-like_a/b/a_fold"/>
</dbReference>
<dbReference type="Gene3D" id="3.40.50.620">
    <property type="entry name" value="HUPs"/>
    <property type="match status" value="1"/>
</dbReference>
<gene>
    <name evidence="2" type="ORF">A6R73_12955</name>
</gene>
<organism evidence="2 3">
    <name type="scientific">Xanthomonas graminis pv. poae</name>
    <dbReference type="NCBI Taxonomy" id="227946"/>
    <lineage>
        <taxon>Bacteria</taxon>
        <taxon>Pseudomonadati</taxon>
        <taxon>Pseudomonadota</taxon>
        <taxon>Gammaproteobacteria</taxon>
        <taxon>Lysobacterales</taxon>
        <taxon>Lysobacteraceae</taxon>
        <taxon>Xanthomonas</taxon>
        <taxon>Xanthomonas translucens group</taxon>
        <taxon>Xanthomonas graminis</taxon>
    </lineage>
</organism>
<dbReference type="InterPro" id="IPR050128">
    <property type="entry name" value="Sulfate_adenylyltrnsfr_sub2"/>
</dbReference>
<dbReference type="EMBL" id="LWSU01000067">
    <property type="protein sequence ID" value="OAX56696.1"/>
    <property type="molecule type" value="Genomic_DNA"/>
</dbReference>
<accession>A0A199P6R1</accession>
<reference evidence="2 3" key="1">
    <citation type="submission" date="2016-04" db="EMBL/GenBank/DDBJ databases">
        <title>Xanthomonas translucens phylogeny.</title>
        <authorList>
            <person name="Langlois P."/>
        </authorList>
    </citation>
    <scope>NUCLEOTIDE SEQUENCE [LARGE SCALE GENOMIC DNA]</scope>
    <source>
        <strain evidence="2 3">B99</strain>
    </source>
</reference>